<dbReference type="EMBL" id="MW018138">
    <property type="protein sequence ID" value="QPB44294.1"/>
    <property type="molecule type" value="Genomic_DNA"/>
</dbReference>
<sequence length="311" mass="35503">MRERNARFKKRSISDIDLTGTKTCRLCGISKRRDRFRIEVYYSDGLVGSCTACEKKTRQKSRIKQLANHRQRKKNAKIGQWCVACQEDDPNLLEFDHLNPSTKRRAVADMMGVGDSAFALEVRKTQLLCVTCHRRKSVATYRENAKARSKPEKRSDKYAKRNREHVCARKMSIGECSICHRQPSSADIESGMSTFEFDHIDRATKTTNISVMVNTRTSLDRIDSEIAKCRLLCVSCHRRHTREQLGWFDYGDAPSKGLSPDQLRRLSFARSIVDGLIATYGQPRDADGPVSRPRLCDFILANLDKLKPEGI</sequence>
<dbReference type="Proteomes" id="UP001162098">
    <property type="component" value="Segment"/>
</dbReference>
<dbReference type="KEGG" id="vg:80543490"/>
<dbReference type="SUPFAM" id="SSF48695">
    <property type="entry name" value="Multiheme cytochromes"/>
    <property type="match status" value="1"/>
</dbReference>
<proteinExistence type="predicted"/>
<accession>A0A7S7YEG4</accession>
<name>A0A7S7YEG4_9VIRU</name>
<evidence type="ECO:0008006" key="3">
    <source>
        <dbReference type="Google" id="ProtNLM"/>
    </source>
</evidence>
<organism evidence="1 2">
    <name type="scientific">Medusavirus stheno T3</name>
    <dbReference type="NCBI Taxonomy" id="3069717"/>
    <lineage>
        <taxon>Viruses</taxon>
        <taxon>Varidnaviria</taxon>
        <taxon>Bamfordvirae</taxon>
        <taxon>Nucleocytoviricota</taxon>
        <taxon>Megaviricetes</taxon>
        <taxon>Mamonoviridae</taxon>
        <taxon>Medusavirus</taxon>
        <taxon>Medusavirus sthenus</taxon>
    </lineage>
</organism>
<evidence type="ECO:0000313" key="1">
    <source>
        <dbReference type="EMBL" id="QPB44294.1"/>
    </source>
</evidence>
<keyword evidence="2" id="KW-1185">Reference proteome</keyword>
<evidence type="ECO:0000313" key="2">
    <source>
        <dbReference type="Proteomes" id="UP001162098"/>
    </source>
</evidence>
<dbReference type="InterPro" id="IPR036280">
    <property type="entry name" value="Multihaem_cyt_sf"/>
</dbReference>
<reference evidence="1 2" key="1">
    <citation type="submission" date="2020-09" db="EMBL/GenBank/DDBJ databases">
        <authorList>
            <person name="Zhang R."/>
            <person name="Garcia K."/>
            <person name="Ogata H."/>
        </authorList>
    </citation>
    <scope>NUCLEOTIDE SEQUENCE [LARGE SCALE GENOMIC DNA]</scope>
    <source>
        <strain evidence="2">stheno</strain>
    </source>
</reference>
<protein>
    <recommendedName>
        <fullName evidence="3">HNH endonuclease</fullName>
    </recommendedName>
</protein>